<keyword evidence="9 10" id="KW-0472">Membrane</keyword>
<dbReference type="PANTHER" id="PTHR30183:SF8">
    <property type="entry name" value="MOLYBDENUM TRANSPORT SYSTEM PERMEASE"/>
    <property type="match status" value="1"/>
</dbReference>
<evidence type="ECO:0000313" key="13">
    <source>
        <dbReference type="EMBL" id="MFC6199750.1"/>
    </source>
</evidence>
<dbReference type="Pfam" id="PF00528">
    <property type="entry name" value="BPD_transp_1"/>
    <property type="match status" value="1"/>
</dbReference>
<evidence type="ECO:0000256" key="3">
    <source>
        <dbReference type="ARBA" id="ARBA00007069"/>
    </source>
</evidence>
<feature type="transmembrane region" description="Helical" evidence="10">
    <location>
        <begin position="88"/>
        <end position="113"/>
    </location>
</feature>
<dbReference type="EMBL" id="JBHSSW010000066">
    <property type="protein sequence ID" value="MFC6199750.1"/>
    <property type="molecule type" value="Genomic_DNA"/>
</dbReference>
<evidence type="ECO:0000256" key="1">
    <source>
        <dbReference type="ARBA" id="ARBA00002949"/>
    </source>
</evidence>
<name>A0ABW1SDS0_9PROT</name>
<dbReference type="InterPro" id="IPR011867">
    <property type="entry name" value="ModB_ABC"/>
</dbReference>
<keyword evidence="5" id="KW-1003">Cell membrane</keyword>
<feature type="transmembrane region" description="Helical" evidence="10">
    <location>
        <begin position="47"/>
        <end position="68"/>
    </location>
</feature>
<comment type="function">
    <text evidence="1 11">Part of the binding-protein-dependent transport system for molybdenum; probably responsible for the translocation of the substrate across the membrane.</text>
</comment>
<accession>A0ABW1SDS0</accession>
<keyword evidence="8 10" id="KW-1133">Transmembrane helix</keyword>
<dbReference type="PANTHER" id="PTHR30183">
    <property type="entry name" value="MOLYBDENUM TRANSPORT SYSTEM PERMEASE PROTEIN MODB"/>
    <property type="match status" value="1"/>
</dbReference>
<dbReference type="NCBIfam" id="TIGR02141">
    <property type="entry name" value="modB_ABC"/>
    <property type="match status" value="1"/>
</dbReference>
<reference evidence="14" key="1">
    <citation type="journal article" date="2019" name="Int. J. Syst. Evol. Microbiol.">
        <title>The Global Catalogue of Microorganisms (GCM) 10K type strain sequencing project: providing services to taxonomists for standard genome sequencing and annotation.</title>
        <authorList>
            <consortium name="The Broad Institute Genomics Platform"/>
            <consortium name="The Broad Institute Genome Sequencing Center for Infectious Disease"/>
            <person name="Wu L."/>
            <person name="Ma J."/>
        </authorList>
    </citation>
    <scope>NUCLEOTIDE SEQUENCE [LARGE SCALE GENOMIC DNA]</scope>
    <source>
        <strain evidence="14">CGMCC-1.15741</strain>
    </source>
</reference>
<evidence type="ECO:0000256" key="6">
    <source>
        <dbReference type="ARBA" id="ARBA00022505"/>
    </source>
</evidence>
<dbReference type="CDD" id="cd06261">
    <property type="entry name" value="TM_PBP2"/>
    <property type="match status" value="1"/>
</dbReference>
<evidence type="ECO:0000256" key="7">
    <source>
        <dbReference type="ARBA" id="ARBA00022692"/>
    </source>
</evidence>
<comment type="caution">
    <text evidence="13">The sequence shown here is derived from an EMBL/GenBank/DDBJ whole genome shotgun (WGS) entry which is preliminary data.</text>
</comment>
<keyword evidence="14" id="KW-1185">Reference proteome</keyword>
<feature type="transmembrane region" description="Helical" evidence="10">
    <location>
        <begin position="134"/>
        <end position="159"/>
    </location>
</feature>
<dbReference type="InterPro" id="IPR035906">
    <property type="entry name" value="MetI-like_sf"/>
</dbReference>
<organism evidence="13 14">
    <name type="scientific">Ponticaulis profundi</name>
    <dbReference type="NCBI Taxonomy" id="2665222"/>
    <lineage>
        <taxon>Bacteria</taxon>
        <taxon>Pseudomonadati</taxon>
        <taxon>Pseudomonadota</taxon>
        <taxon>Alphaproteobacteria</taxon>
        <taxon>Hyphomonadales</taxon>
        <taxon>Hyphomonadaceae</taxon>
        <taxon>Ponticaulis</taxon>
    </lineage>
</organism>
<dbReference type="RefSeq" id="WP_377381144.1">
    <property type="nucleotide sequence ID" value="NZ_JBHSSW010000066.1"/>
</dbReference>
<evidence type="ECO:0000256" key="11">
    <source>
        <dbReference type="RuleBase" id="RU365097"/>
    </source>
</evidence>
<evidence type="ECO:0000256" key="8">
    <source>
        <dbReference type="ARBA" id="ARBA00022989"/>
    </source>
</evidence>
<gene>
    <name evidence="13" type="primary">modB</name>
    <name evidence="13" type="ORF">ACFQDM_16850</name>
</gene>
<comment type="subcellular location">
    <subcellularLocation>
        <location evidence="11">Cell inner membrane</location>
        <topology evidence="11">Multi-pass membrane protein</topology>
    </subcellularLocation>
    <subcellularLocation>
        <location evidence="2 10">Cell membrane</location>
        <topology evidence="2 10">Multi-pass membrane protein</topology>
    </subcellularLocation>
</comment>
<keyword evidence="6 11" id="KW-0500">Molybdenum</keyword>
<evidence type="ECO:0000256" key="4">
    <source>
        <dbReference type="ARBA" id="ARBA00022448"/>
    </source>
</evidence>
<comment type="similarity">
    <text evidence="3 11">Belongs to the binding-protein-dependent transport system permease family. CysTW subfamily.</text>
</comment>
<evidence type="ECO:0000259" key="12">
    <source>
        <dbReference type="PROSITE" id="PS50928"/>
    </source>
</evidence>
<dbReference type="PROSITE" id="PS50928">
    <property type="entry name" value="ABC_TM1"/>
    <property type="match status" value="1"/>
</dbReference>
<evidence type="ECO:0000256" key="9">
    <source>
        <dbReference type="ARBA" id="ARBA00023136"/>
    </source>
</evidence>
<protein>
    <recommendedName>
        <fullName evidence="11">Molybdenum transport system permease</fullName>
    </recommendedName>
</protein>
<dbReference type="Proteomes" id="UP001596303">
    <property type="component" value="Unassembled WGS sequence"/>
</dbReference>
<dbReference type="Gene3D" id="1.10.3720.10">
    <property type="entry name" value="MetI-like"/>
    <property type="match status" value="1"/>
</dbReference>
<keyword evidence="4 10" id="KW-0813">Transport</keyword>
<evidence type="ECO:0000256" key="10">
    <source>
        <dbReference type="RuleBase" id="RU363032"/>
    </source>
</evidence>
<keyword evidence="7 10" id="KW-0812">Transmembrane</keyword>
<evidence type="ECO:0000313" key="14">
    <source>
        <dbReference type="Proteomes" id="UP001596303"/>
    </source>
</evidence>
<dbReference type="InterPro" id="IPR000515">
    <property type="entry name" value="MetI-like"/>
</dbReference>
<keyword evidence="11" id="KW-0997">Cell inner membrane</keyword>
<feature type="transmembrane region" description="Helical" evidence="10">
    <location>
        <begin position="197"/>
        <end position="216"/>
    </location>
</feature>
<feature type="domain" description="ABC transmembrane type-1" evidence="12">
    <location>
        <begin position="9"/>
        <end position="213"/>
    </location>
</feature>
<dbReference type="SUPFAM" id="SSF161098">
    <property type="entry name" value="MetI-like"/>
    <property type="match status" value="1"/>
</dbReference>
<evidence type="ECO:0000256" key="5">
    <source>
        <dbReference type="ARBA" id="ARBA00022475"/>
    </source>
</evidence>
<feature type="transmembrane region" description="Helical" evidence="10">
    <location>
        <begin position="6"/>
        <end position="35"/>
    </location>
</feature>
<proteinExistence type="inferred from homology"/>
<evidence type="ECO:0000256" key="2">
    <source>
        <dbReference type="ARBA" id="ARBA00004651"/>
    </source>
</evidence>
<sequence>MASDDVFALLLTLQLAFATTLMLLAAGFPLAWWLARTQTPIKPVIEAVVALPLVLPPTVIGFYILILLNPESPVGRIWVTVTGESLSFSFWGLVIASFFYSLPFMIQPLQTGFERDARKPMQLAYSYGVRPLKAFFTVAIPVAWRSVLTACVLTFAHTIGEFGVVLMVGGNIPGETRVVSIAIYEHVEATSYGQANMLSLILLGLSFTILFLVFLLNRRRGQYVGA</sequence>